<accession>A0A0G4GZM4</accession>
<protein>
    <recommendedName>
        <fullName evidence="3">Casein kinase substrate phosphoprotein PP28 domain-containing protein</fullName>
    </recommendedName>
</protein>
<proteinExistence type="predicted"/>
<name>A0A0G4GZM4_9ALVE</name>
<evidence type="ECO:0008006" key="3">
    <source>
        <dbReference type="Google" id="ProtNLM"/>
    </source>
</evidence>
<organism evidence="2">
    <name type="scientific">Chromera velia CCMP2878</name>
    <dbReference type="NCBI Taxonomy" id="1169474"/>
    <lineage>
        <taxon>Eukaryota</taxon>
        <taxon>Sar</taxon>
        <taxon>Alveolata</taxon>
        <taxon>Colpodellida</taxon>
        <taxon>Chromeraceae</taxon>
        <taxon>Chromera</taxon>
    </lineage>
</organism>
<dbReference type="EMBL" id="CDMZ01001724">
    <property type="protein sequence ID" value="CEM36675.1"/>
    <property type="molecule type" value="Genomic_DNA"/>
</dbReference>
<evidence type="ECO:0000313" key="2">
    <source>
        <dbReference type="EMBL" id="CEM36675.1"/>
    </source>
</evidence>
<feature type="region of interest" description="Disordered" evidence="1">
    <location>
        <begin position="1"/>
        <end position="74"/>
    </location>
</feature>
<feature type="compositionally biased region" description="Basic and acidic residues" evidence="1">
    <location>
        <begin position="19"/>
        <end position="64"/>
    </location>
</feature>
<dbReference type="AlphaFoldDB" id="A0A0G4GZM4"/>
<dbReference type="VEuPathDB" id="CryptoDB:Cvel_5456"/>
<feature type="compositionally biased region" description="Polar residues" evidence="1">
    <location>
        <begin position="65"/>
        <end position="74"/>
    </location>
</feature>
<evidence type="ECO:0000256" key="1">
    <source>
        <dbReference type="SAM" id="MobiDB-lite"/>
    </source>
</evidence>
<gene>
    <name evidence="2" type="ORF">Cvel_5456</name>
</gene>
<reference evidence="2" key="1">
    <citation type="submission" date="2014-11" db="EMBL/GenBank/DDBJ databases">
        <authorList>
            <person name="Otto D Thomas"/>
            <person name="Naeem Raeece"/>
        </authorList>
    </citation>
    <scope>NUCLEOTIDE SEQUENCE</scope>
</reference>
<sequence length="74" mass="8585">MFVQAAPRKGTIHEGPAQVDKEGEGHGRSVREILQSKKEERDAVEAQRRQREAEEEREREEQRKQSSGFQLRAI</sequence>